<dbReference type="Gene3D" id="2.30.30.290">
    <property type="entry name" value="YopX-like domains"/>
    <property type="match status" value="1"/>
</dbReference>
<evidence type="ECO:0000259" key="1">
    <source>
        <dbReference type="Pfam" id="PF09643"/>
    </source>
</evidence>
<accession>A0A4U8TLR7</accession>
<evidence type="ECO:0000313" key="2">
    <source>
        <dbReference type="EMBL" id="TLD99757.1"/>
    </source>
</evidence>
<evidence type="ECO:0000313" key="3">
    <source>
        <dbReference type="Proteomes" id="UP000029707"/>
    </source>
</evidence>
<dbReference type="Pfam" id="PF09643">
    <property type="entry name" value="YopX"/>
    <property type="match status" value="1"/>
</dbReference>
<organism evidence="2 3">
    <name type="scientific">Helicobacter japonicus</name>
    <dbReference type="NCBI Taxonomy" id="425400"/>
    <lineage>
        <taxon>Bacteria</taxon>
        <taxon>Pseudomonadati</taxon>
        <taxon>Campylobacterota</taxon>
        <taxon>Epsilonproteobacteria</taxon>
        <taxon>Campylobacterales</taxon>
        <taxon>Helicobacteraceae</taxon>
        <taxon>Helicobacter</taxon>
    </lineage>
</organism>
<dbReference type="AlphaFoldDB" id="A0A4U8TLR7"/>
<name>A0A4U8TLR7_9HELI</name>
<protein>
    <recommendedName>
        <fullName evidence="1">YopX protein domain-containing protein</fullName>
    </recommendedName>
</protein>
<dbReference type="RefSeq" id="WP_138129852.1">
    <property type="nucleotide sequence ID" value="NZ_CAMRWY010000017.1"/>
</dbReference>
<keyword evidence="3" id="KW-1185">Reference proteome</keyword>
<gene>
    <name evidence="2" type="ORF">LS65_009205</name>
</gene>
<dbReference type="InterPro" id="IPR023385">
    <property type="entry name" value="YopX-like_C"/>
</dbReference>
<proteinExistence type="predicted"/>
<sequence length="51" mass="5942">MELFTGFYDKNKKQIYVGDIVHIKPNDLEDFIDFRKDKGFFLVLGAITMIG</sequence>
<comment type="caution">
    <text evidence="2">The sequence shown here is derived from an EMBL/GenBank/DDBJ whole genome shotgun (WGS) entry which is preliminary data.</text>
</comment>
<dbReference type="Proteomes" id="UP000029707">
    <property type="component" value="Unassembled WGS sequence"/>
</dbReference>
<feature type="domain" description="YopX protein" evidence="1">
    <location>
        <begin position="4"/>
        <end position="43"/>
    </location>
</feature>
<reference evidence="2 3" key="1">
    <citation type="journal article" date="2014" name="Genome Announc.">
        <title>Draft genome sequences of eight enterohepatic helicobacter species isolated from both laboratory and wild rodents.</title>
        <authorList>
            <person name="Sheh A."/>
            <person name="Shen Z."/>
            <person name="Fox J.G."/>
        </authorList>
    </citation>
    <scope>NUCLEOTIDE SEQUENCE [LARGE SCALE GENOMIC DNA]</scope>
    <source>
        <strain evidence="2 3">MIT 01-6451</strain>
    </source>
</reference>
<dbReference type="InterPro" id="IPR019096">
    <property type="entry name" value="YopX_protein"/>
</dbReference>
<dbReference type="OrthoDB" id="5329262at2"/>
<dbReference type="EMBL" id="JRMQ02000018">
    <property type="protein sequence ID" value="TLD99757.1"/>
    <property type="molecule type" value="Genomic_DNA"/>
</dbReference>
<dbReference type="SUPFAM" id="SSF159006">
    <property type="entry name" value="YopX-like"/>
    <property type="match status" value="1"/>
</dbReference>